<protein>
    <submittedName>
        <fullName evidence="5">Polysaccharide deacetylase family protein</fullName>
    </submittedName>
</protein>
<keyword evidence="2" id="KW-0378">Hydrolase</keyword>
<reference evidence="5 6" key="1">
    <citation type="submission" date="2019-09" db="EMBL/GenBank/DDBJ databases">
        <title>Genome sequence and assembly of Flavobacterium sp.</title>
        <authorList>
            <person name="Chhetri G."/>
        </authorList>
    </citation>
    <scope>NUCLEOTIDE SEQUENCE [LARGE SCALE GENOMIC DNA]</scope>
    <source>
        <strain evidence="5 6">SNL9</strain>
    </source>
</reference>
<dbReference type="PANTHER" id="PTHR10587:SF133">
    <property type="entry name" value="CHITIN DEACETYLASE 1-RELATED"/>
    <property type="match status" value="1"/>
</dbReference>
<evidence type="ECO:0000313" key="6">
    <source>
        <dbReference type="Proteomes" id="UP000325141"/>
    </source>
</evidence>
<evidence type="ECO:0000256" key="3">
    <source>
        <dbReference type="SAM" id="Phobius"/>
    </source>
</evidence>
<feature type="transmembrane region" description="Helical" evidence="3">
    <location>
        <begin position="7"/>
        <end position="23"/>
    </location>
</feature>
<accession>A0A5M6CG16</accession>
<dbReference type="Proteomes" id="UP000325141">
    <property type="component" value="Unassembled WGS sequence"/>
</dbReference>
<dbReference type="SUPFAM" id="SSF88713">
    <property type="entry name" value="Glycoside hydrolase/deacetylase"/>
    <property type="match status" value="1"/>
</dbReference>
<evidence type="ECO:0000256" key="2">
    <source>
        <dbReference type="ARBA" id="ARBA00022801"/>
    </source>
</evidence>
<feature type="domain" description="NodB homology" evidence="4">
    <location>
        <begin position="68"/>
        <end position="245"/>
    </location>
</feature>
<dbReference type="GO" id="GO:0016810">
    <property type="term" value="F:hydrolase activity, acting on carbon-nitrogen (but not peptide) bonds"/>
    <property type="evidence" value="ECO:0007669"/>
    <property type="project" value="InterPro"/>
</dbReference>
<keyword evidence="3" id="KW-0472">Membrane</keyword>
<dbReference type="GO" id="GO:0016020">
    <property type="term" value="C:membrane"/>
    <property type="evidence" value="ECO:0007669"/>
    <property type="project" value="TreeGrafter"/>
</dbReference>
<evidence type="ECO:0000256" key="1">
    <source>
        <dbReference type="ARBA" id="ARBA00022723"/>
    </source>
</evidence>
<dbReference type="RefSeq" id="WP_150013094.1">
    <property type="nucleotide sequence ID" value="NZ_VWSG01000007.1"/>
</dbReference>
<name>A0A5M6CG16_9FLAO</name>
<dbReference type="CDD" id="cd10917">
    <property type="entry name" value="CE4_NodB_like_6s_7s"/>
    <property type="match status" value="1"/>
</dbReference>
<keyword evidence="3" id="KW-1133">Transmembrane helix</keyword>
<evidence type="ECO:0000313" key="5">
    <source>
        <dbReference type="EMBL" id="KAA5534158.1"/>
    </source>
</evidence>
<dbReference type="InterPro" id="IPR050248">
    <property type="entry name" value="Polysacc_deacetylase_ArnD"/>
</dbReference>
<feature type="transmembrane region" description="Helical" evidence="3">
    <location>
        <begin position="29"/>
        <end position="48"/>
    </location>
</feature>
<dbReference type="Pfam" id="PF01522">
    <property type="entry name" value="Polysacc_deac_1"/>
    <property type="match status" value="1"/>
</dbReference>
<sequence>MLSHKYIKWLFIALLTCLFYAYFSGKLPLFLFFIAIIVWLGITAWGSFDIRLNYFVKAHSSNKKTNRNVVALTFDDGPTEITPEILNLLEKYNQKATFFCIGKQIEKYPEILKSIVGQGHVIANHTYSHTNKMGFLSKKEVNNEIASTQNIIQRITGKIPNLFRPPFGVTNPNIASACKENRVEVIGWNVRSLDTVITSGDKILSRILDRFEKGSIILLHDTSTKTLNVLERLLIIMEKKQIQSVTVDELLNIKAYK</sequence>
<dbReference type="AlphaFoldDB" id="A0A5M6CG16"/>
<evidence type="ECO:0000259" key="4">
    <source>
        <dbReference type="PROSITE" id="PS51677"/>
    </source>
</evidence>
<gene>
    <name evidence="5" type="ORF">F0460_10805</name>
</gene>
<comment type="caution">
    <text evidence="5">The sequence shown here is derived from an EMBL/GenBank/DDBJ whole genome shotgun (WGS) entry which is preliminary data.</text>
</comment>
<dbReference type="InterPro" id="IPR002509">
    <property type="entry name" value="NODB_dom"/>
</dbReference>
<dbReference type="PROSITE" id="PS51677">
    <property type="entry name" value="NODB"/>
    <property type="match status" value="1"/>
</dbReference>
<dbReference type="InterPro" id="IPR011330">
    <property type="entry name" value="Glyco_hydro/deAcase_b/a-brl"/>
</dbReference>
<organism evidence="5 6">
    <name type="scientific">Paenimyroides baculatum</name>
    <dbReference type="NCBI Taxonomy" id="2608000"/>
    <lineage>
        <taxon>Bacteria</taxon>
        <taxon>Pseudomonadati</taxon>
        <taxon>Bacteroidota</taxon>
        <taxon>Flavobacteriia</taxon>
        <taxon>Flavobacteriales</taxon>
        <taxon>Flavobacteriaceae</taxon>
        <taxon>Paenimyroides</taxon>
    </lineage>
</organism>
<keyword evidence="1" id="KW-0479">Metal-binding</keyword>
<proteinExistence type="predicted"/>
<keyword evidence="6" id="KW-1185">Reference proteome</keyword>
<dbReference type="GO" id="GO:0046872">
    <property type="term" value="F:metal ion binding"/>
    <property type="evidence" value="ECO:0007669"/>
    <property type="project" value="UniProtKB-KW"/>
</dbReference>
<dbReference type="PANTHER" id="PTHR10587">
    <property type="entry name" value="GLYCOSYL TRANSFERASE-RELATED"/>
    <property type="match status" value="1"/>
</dbReference>
<dbReference type="Gene3D" id="3.20.20.370">
    <property type="entry name" value="Glycoside hydrolase/deacetylase"/>
    <property type="match status" value="1"/>
</dbReference>
<keyword evidence="3" id="KW-0812">Transmembrane</keyword>
<dbReference type="EMBL" id="VWSG01000007">
    <property type="protein sequence ID" value="KAA5534158.1"/>
    <property type="molecule type" value="Genomic_DNA"/>
</dbReference>
<dbReference type="GO" id="GO:0005975">
    <property type="term" value="P:carbohydrate metabolic process"/>
    <property type="evidence" value="ECO:0007669"/>
    <property type="project" value="InterPro"/>
</dbReference>